<evidence type="ECO:0000256" key="1">
    <source>
        <dbReference type="ARBA" id="ARBA00007358"/>
    </source>
</evidence>
<dbReference type="InterPro" id="IPR016205">
    <property type="entry name" value="Glycerol_DH"/>
</dbReference>
<dbReference type="AlphaFoldDB" id="A0AB74TVR3"/>
<dbReference type="Gene3D" id="3.40.50.1970">
    <property type="match status" value="1"/>
</dbReference>
<feature type="binding site" evidence="11">
    <location>
        <position position="129"/>
    </location>
    <ligand>
        <name>NAD(+)</name>
        <dbReference type="ChEBI" id="CHEBI:57540"/>
    </ligand>
</feature>
<keyword evidence="3 13" id="KW-0560">Oxidoreductase</keyword>
<sequence length="377" mass="40834">MRKAFISPTKYVQGEDELKNLGYYVSQFGKKALIVGKDEDIERVREKLDFTKDKFNIEFVDANFQGEVTRNEIERLQTLQEEHNCDAVVGLGGGKACDTAKCVAEGKNVIIAPTIVAQDAPTSHSAVVYHEDGSFDDYAYFESSPSVILIDTTVIANAPTRFLLAGMGDALATYFEARATRRSYSNVNAGLPNGVREGATDEAKGTNAAFALAKLSYEMLLEHGKAAKIASDINQVTPALEDIIETNVLLSGLGFESGGLAAVHAIYNGISILHEKYDALHGEIVSFGTLCQLVLENAPKEELEEVMAFQASVGLPMTLADIGLNEITDEELQAVAEKALIPEESIHAMPFDVTVEAVKAAILAADKLGQSYKENYQ</sequence>
<comment type="pathway">
    <text evidence="5">Polyol metabolism; glycerol fermentation; glycerone phosphate from glycerol (oxidative route): step 1/2.</text>
</comment>
<feature type="binding site" evidence="10">
    <location>
        <position position="119"/>
    </location>
    <ligand>
        <name>glycerol</name>
        <dbReference type="ChEBI" id="CHEBI:17754"/>
    </ligand>
</feature>
<evidence type="ECO:0000256" key="4">
    <source>
        <dbReference type="ARBA" id="ARBA00023027"/>
    </source>
</evidence>
<feature type="binding site" evidence="9">
    <location>
        <position position="169"/>
    </location>
    <ligand>
        <name>glycerol</name>
        <dbReference type="ChEBI" id="CHEBI:17754"/>
    </ligand>
</feature>
<dbReference type="SUPFAM" id="SSF56796">
    <property type="entry name" value="Dehydroquinate synthase-like"/>
    <property type="match status" value="1"/>
</dbReference>
<dbReference type="Pfam" id="PF00465">
    <property type="entry name" value="Fe-ADH"/>
    <property type="match status" value="1"/>
</dbReference>
<protein>
    <recommendedName>
        <fullName evidence="7">Glycerol dehydrogenase</fullName>
        <ecNumber evidence="6">1.1.1.6</ecNumber>
    </recommendedName>
</protein>
<feature type="binding site" evidence="11">
    <location>
        <position position="123"/>
    </location>
    <ligand>
        <name>NAD(+)</name>
        <dbReference type="ChEBI" id="CHEBI:57540"/>
    </ligand>
</feature>
<evidence type="ECO:0000256" key="6">
    <source>
        <dbReference type="ARBA" id="ARBA00039147"/>
    </source>
</evidence>
<dbReference type="PIRSF" id="PIRSF000112">
    <property type="entry name" value="Glycerol_dehydrogenase"/>
    <property type="match status" value="1"/>
</dbReference>
<evidence type="ECO:0000256" key="5">
    <source>
        <dbReference type="ARBA" id="ARBA00037918"/>
    </source>
</evidence>
<accession>A0AB74TVR3</accession>
<dbReference type="InterPro" id="IPR018211">
    <property type="entry name" value="ADH_Fe_CS"/>
</dbReference>
<evidence type="ECO:0000259" key="12">
    <source>
        <dbReference type="Pfam" id="PF00465"/>
    </source>
</evidence>
<dbReference type="Gene3D" id="1.20.1090.10">
    <property type="entry name" value="Dehydroquinate synthase-like - alpha domain"/>
    <property type="match status" value="1"/>
</dbReference>
<keyword evidence="9" id="KW-0862">Zinc</keyword>
<evidence type="ECO:0000256" key="10">
    <source>
        <dbReference type="PIRSR" id="PIRSR000112-2"/>
    </source>
</evidence>
<comment type="catalytic activity">
    <reaction evidence="8">
        <text>glycerol + NAD(+) = dihydroxyacetone + NADH + H(+)</text>
        <dbReference type="Rhea" id="RHEA:13769"/>
        <dbReference type="ChEBI" id="CHEBI:15378"/>
        <dbReference type="ChEBI" id="CHEBI:16016"/>
        <dbReference type="ChEBI" id="CHEBI:17754"/>
        <dbReference type="ChEBI" id="CHEBI:57540"/>
        <dbReference type="ChEBI" id="CHEBI:57945"/>
        <dbReference type="EC" id="1.1.1.6"/>
    </reaction>
</comment>
<evidence type="ECO:0000256" key="8">
    <source>
        <dbReference type="ARBA" id="ARBA00049006"/>
    </source>
</evidence>
<dbReference type="EC" id="1.1.1.6" evidence="6"/>
<dbReference type="GO" id="GO:0046872">
    <property type="term" value="F:metal ion binding"/>
    <property type="evidence" value="ECO:0007669"/>
    <property type="project" value="UniProtKB-KW"/>
</dbReference>
<feature type="binding site" evidence="9">
    <location>
        <position position="281"/>
    </location>
    <ligand>
        <name>glycerol</name>
        <dbReference type="ChEBI" id="CHEBI:17754"/>
    </ligand>
</feature>
<dbReference type="GO" id="GO:0008888">
    <property type="term" value="F:glycerol dehydrogenase (NAD+) activity"/>
    <property type="evidence" value="ECO:0007669"/>
    <property type="project" value="UniProtKB-EC"/>
</dbReference>
<evidence type="ECO:0000256" key="9">
    <source>
        <dbReference type="PIRSR" id="PIRSR000112-1"/>
    </source>
</evidence>
<keyword evidence="4 11" id="KW-0520">NAD</keyword>
<reference evidence="13" key="1">
    <citation type="submission" date="2023-12" db="EMBL/GenBank/DDBJ databases">
        <title>Dolosigranulum savutii sp. nov. isolated from human upper respiratory samples collected in Botswana.</title>
        <authorList>
            <person name="Kelly M.S."/>
        </authorList>
    </citation>
    <scope>NUCLEOTIDE SEQUENCE</scope>
    <source>
        <strain evidence="13">MSK312</strain>
    </source>
</reference>
<dbReference type="NCBIfam" id="NF006941">
    <property type="entry name" value="PRK09423.1"/>
    <property type="match status" value="1"/>
</dbReference>
<dbReference type="CDD" id="cd08170">
    <property type="entry name" value="GlyDH"/>
    <property type="match status" value="1"/>
</dbReference>
<evidence type="ECO:0000256" key="7">
    <source>
        <dbReference type="ARBA" id="ARBA00040132"/>
    </source>
</evidence>
<name>A0AB74TVR3_9LACT</name>
<evidence type="ECO:0000256" key="2">
    <source>
        <dbReference type="ARBA" id="ARBA00022723"/>
    </source>
</evidence>
<feature type="domain" description="Alcohol dehydrogenase iron-type/glycerol dehydrogenase GldA" evidence="12">
    <location>
        <begin position="8"/>
        <end position="152"/>
    </location>
</feature>
<dbReference type="GO" id="GO:0005829">
    <property type="term" value="C:cytosol"/>
    <property type="evidence" value="ECO:0007669"/>
    <property type="project" value="TreeGrafter"/>
</dbReference>
<proteinExistence type="inferred from homology"/>
<evidence type="ECO:0000256" key="11">
    <source>
        <dbReference type="PIRSR" id="PIRSR000112-3"/>
    </source>
</evidence>
<keyword evidence="2 9" id="KW-0479">Metal-binding</keyword>
<dbReference type="PROSITE" id="PS00913">
    <property type="entry name" value="ADH_IRON_1"/>
    <property type="match status" value="1"/>
</dbReference>
<feature type="binding site" evidence="9">
    <location>
        <position position="264"/>
    </location>
    <ligand>
        <name>glycerol</name>
        <dbReference type="ChEBI" id="CHEBI:17754"/>
    </ligand>
</feature>
<dbReference type="EMBL" id="CP142434">
    <property type="protein sequence ID" value="XBC47242.1"/>
    <property type="molecule type" value="Genomic_DNA"/>
</dbReference>
<organism evidence="13">
    <name type="scientific">Dolosigranulum savutiense</name>
    <dbReference type="NCBI Taxonomy" id="3110288"/>
    <lineage>
        <taxon>Bacteria</taxon>
        <taxon>Bacillati</taxon>
        <taxon>Bacillota</taxon>
        <taxon>Bacilli</taxon>
        <taxon>Lactobacillales</taxon>
        <taxon>Carnobacteriaceae</taxon>
        <taxon>Dolosigranulum</taxon>
    </lineage>
</organism>
<dbReference type="RefSeq" id="WP_347297418.1">
    <property type="nucleotide sequence ID" value="NZ_CP142434.1"/>
</dbReference>
<comment type="cofactor">
    <cofactor evidence="9">
        <name>Zn(2+)</name>
        <dbReference type="ChEBI" id="CHEBI:29105"/>
    </cofactor>
    <text evidence="9">Binds 1 zinc ion per subunit.</text>
</comment>
<evidence type="ECO:0000256" key="3">
    <source>
        <dbReference type="ARBA" id="ARBA00023002"/>
    </source>
</evidence>
<dbReference type="PANTHER" id="PTHR43616:SF5">
    <property type="entry name" value="GLYCEROL DEHYDROGENASE 1"/>
    <property type="match status" value="1"/>
</dbReference>
<dbReference type="PANTHER" id="PTHR43616">
    <property type="entry name" value="GLYCEROL DEHYDROGENASE"/>
    <property type="match status" value="1"/>
</dbReference>
<comment type="similarity">
    <text evidence="1">Belongs to the iron-containing alcohol dehydrogenase family.</text>
</comment>
<feature type="binding site" evidence="11">
    <location>
        <begin position="94"/>
        <end position="98"/>
    </location>
    <ligand>
        <name>NAD(+)</name>
        <dbReference type="ChEBI" id="CHEBI:57540"/>
    </ligand>
</feature>
<dbReference type="InterPro" id="IPR001670">
    <property type="entry name" value="ADH_Fe/GldA"/>
</dbReference>
<evidence type="ECO:0000313" key="13">
    <source>
        <dbReference type="EMBL" id="XBC47242.1"/>
    </source>
</evidence>
<gene>
    <name evidence="13" type="ORF">VUQ09_06525</name>
</gene>